<dbReference type="Proteomes" id="UP001177670">
    <property type="component" value="Unassembled WGS sequence"/>
</dbReference>
<feature type="non-terminal residue" evidence="1">
    <location>
        <position position="1"/>
    </location>
</feature>
<gene>
    <name evidence="1" type="ORF">K0M31_007349</name>
</gene>
<dbReference type="AlphaFoldDB" id="A0AA40KVK3"/>
<keyword evidence="2" id="KW-1185">Reference proteome</keyword>
<protein>
    <submittedName>
        <fullName evidence="1">Uncharacterized protein</fullName>
    </submittedName>
</protein>
<sequence length="65" mass="6979">VVNSKNPKPVSGLALSNEITRGATSTAKNNQPNSNSGPWNFRNSWQLLEIPSEMPIAGKNSLDSL</sequence>
<dbReference type="EMBL" id="JAHYIQ010000002">
    <property type="protein sequence ID" value="KAK1134567.1"/>
    <property type="molecule type" value="Genomic_DNA"/>
</dbReference>
<name>A0AA40KVK3_9HYME</name>
<organism evidence="1 2">
    <name type="scientific">Melipona bicolor</name>
    <dbReference type="NCBI Taxonomy" id="60889"/>
    <lineage>
        <taxon>Eukaryota</taxon>
        <taxon>Metazoa</taxon>
        <taxon>Ecdysozoa</taxon>
        <taxon>Arthropoda</taxon>
        <taxon>Hexapoda</taxon>
        <taxon>Insecta</taxon>
        <taxon>Pterygota</taxon>
        <taxon>Neoptera</taxon>
        <taxon>Endopterygota</taxon>
        <taxon>Hymenoptera</taxon>
        <taxon>Apocrita</taxon>
        <taxon>Aculeata</taxon>
        <taxon>Apoidea</taxon>
        <taxon>Anthophila</taxon>
        <taxon>Apidae</taxon>
        <taxon>Melipona</taxon>
    </lineage>
</organism>
<proteinExistence type="predicted"/>
<comment type="caution">
    <text evidence="1">The sequence shown here is derived from an EMBL/GenBank/DDBJ whole genome shotgun (WGS) entry which is preliminary data.</text>
</comment>
<reference evidence="1" key="1">
    <citation type="submission" date="2021-10" db="EMBL/GenBank/DDBJ databases">
        <title>Melipona bicolor Genome sequencing and assembly.</title>
        <authorList>
            <person name="Araujo N.S."/>
            <person name="Arias M.C."/>
        </authorList>
    </citation>
    <scope>NUCLEOTIDE SEQUENCE</scope>
    <source>
        <strain evidence="1">USP_2M_L1-L4_2017</strain>
        <tissue evidence="1">Whole body</tissue>
    </source>
</reference>
<accession>A0AA40KVK3</accession>
<evidence type="ECO:0000313" key="2">
    <source>
        <dbReference type="Proteomes" id="UP001177670"/>
    </source>
</evidence>
<evidence type="ECO:0000313" key="1">
    <source>
        <dbReference type="EMBL" id="KAK1134567.1"/>
    </source>
</evidence>
<feature type="non-terminal residue" evidence="1">
    <location>
        <position position="65"/>
    </location>
</feature>